<reference evidence="2 3" key="1">
    <citation type="submission" date="2019-03" db="EMBL/GenBank/DDBJ databases">
        <title>Rhodosporidium diobovatum UCD-FST 08-225 genome sequencing, assembly, and annotation.</title>
        <authorList>
            <person name="Fakankun I.U."/>
            <person name="Fristensky B."/>
            <person name="Levin D.B."/>
        </authorList>
    </citation>
    <scope>NUCLEOTIDE SEQUENCE [LARGE SCALE GENOMIC DNA]</scope>
    <source>
        <strain evidence="2 3">UCD-FST 08-225</strain>
    </source>
</reference>
<evidence type="ECO:0000313" key="3">
    <source>
        <dbReference type="Proteomes" id="UP000311382"/>
    </source>
</evidence>
<accession>A0A5C5G4G4</accession>
<gene>
    <name evidence="2" type="ORF">DMC30DRAFT_239228</name>
</gene>
<dbReference type="EMBL" id="SOZI01000006">
    <property type="protein sequence ID" value="TNY23983.1"/>
    <property type="molecule type" value="Genomic_DNA"/>
</dbReference>
<name>A0A5C5G4G4_9BASI</name>
<feature type="region of interest" description="Disordered" evidence="1">
    <location>
        <begin position="201"/>
        <end position="259"/>
    </location>
</feature>
<proteinExistence type="predicted"/>
<comment type="caution">
    <text evidence="2">The sequence shown here is derived from an EMBL/GenBank/DDBJ whole genome shotgun (WGS) entry which is preliminary data.</text>
</comment>
<keyword evidence="3" id="KW-1185">Reference proteome</keyword>
<feature type="region of interest" description="Disordered" evidence="1">
    <location>
        <begin position="117"/>
        <end position="155"/>
    </location>
</feature>
<evidence type="ECO:0000313" key="2">
    <source>
        <dbReference type="EMBL" id="TNY23983.1"/>
    </source>
</evidence>
<protein>
    <submittedName>
        <fullName evidence="2">Uncharacterized protein</fullName>
    </submittedName>
</protein>
<dbReference type="AlphaFoldDB" id="A0A5C5G4G4"/>
<dbReference type="Proteomes" id="UP000311382">
    <property type="component" value="Unassembled WGS sequence"/>
</dbReference>
<organism evidence="2 3">
    <name type="scientific">Rhodotorula diobovata</name>
    <dbReference type="NCBI Taxonomy" id="5288"/>
    <lineage>
        <taxon>Eukaryota</taxon>
        <taxon>Fungi</taxon>
        <taxon>Dikarya</taxon>
        <taxon>Basidiomycota</taxon>
        <taxon>Pucciniomycotina</taxon>
        <taxon>Microbotryomycetes</taxon>
        <taxon>Sporidiobolales</taxon>
        <taxon>Sporidiobolaceae</taxon>
        <taxon>Rhodotorula</taxon>
    </lineage>
</organism>
<feature type="compositionally biased region" description="Low complexity" evidence="1">
    <location>
        <begin position="117"/>
        <end position="140"/>
    </location>
</feature>
<feature type="compositionally biased region" description="Basic and acidic residues" evidence="1">
    <location>
        <begin position="237"/>
        <end position="259"/>
    </location>
</feature>
<sequence>MHTLLMCQQPSQRFHRRQHGVVGYHVPFTSSEDGQGLGFEPQCSQFSFAAVDERQRLFSSLQGRSSHYRMQSETAELPAAPLIPPSALCRRPRHPLRPRRAPFSLVRHTLLSLGRAPSLLSSSSTGSMPRRPRSRTSTGPKAASSSTCGRTAPARGATSALAQIARGSTLCASRFLLLEPALARSTNWRTRRSTAAFLSQVAGREARPHQAPRLPRPAGHRAARAQAVSFDPPLGRRAPERRRFGLRWRDEERGLAGTG</sequence>
<evidence type="ECO:0000256" key="1">
    <source>
        <dbReference type="SAM" id="MobiDB-lite"/>
    </source>
</evidence>